<comment type="catalytic activity">
    <reaction evidence="5">
        <text>N-succinyl-L-glutamate + H2O = L-glutamate + succinate</text>
        <dbReference type="Rhea" id="RHEA:15169"/>
        <dbReference type="ChEBI" id="CHEBI:15377"/>
        <dbReference type="ChEBI" id="CHEBI:29985"/>
        <dbReference type="ChEBI" id="CHEBI:30031"/>
        <dbReference type="ChEBI" id="CHEBI:58763"/>
        <dbReference type="EC" id="3.5.1.96"/>
    </reaction>
</comment>
<dbReference type="InterPro" id="IPR016681">
    <property type="entry name" value="SuccinylGlu_desuccinylase"/>
</dbReference>
<dbReference type="Proteomes" id="UP000437638">
    <property type="component" value="Unassembled WGS sequence"/>
</dbReference>
<keyword evidence="3 5" id="KW-0378">Hydrolase</keyword>
<evidence type="ECO:0000313" key="9">
    <source>
        <dbReference type="Proteomes" id="UP000437638"/>
    </source>
</evidence>
<dbReference type="Gene3D" id="2.40.50.630">
    <property type="match status" value="1"/>
</dbReference>
<dbReference type="EMBL" id="WTKP01000003">
    <property type="protein sequence ID" value="MWJ27556.1"/>
    <property type="molecule type" value="Genomic_DNA"/>
</dbReference>
<comment type="cofactor">
    <cofactor evidence="5">
        <name>Zn(2+)</name>
        <dbReference type="ChEBI" id="CHEBI:29105"/>
    </cofactor>
    <text evidence="5">Binds 1 zinc ion per subunit.</text>
</comment>
<comment type="pathway">
    <text evidence="5">Amino-acid degradation; L-arginine degradation via AST pathway; L-glutamate and succinate from L-arginine: step 5/5.</text>
</comment>
<dbReference type="GO" id="GO:0009017">
    <property type="term" value="F:succinylglutamate desuccinylase activity"/>
    <property type="evidence" value="ECO:0007669"/>
    <property type="project" value="UniProtKB-EC"/>
</dbReference>
<feature type="active site" evidence="5">
    <location>
        <position position="211"/>
    </location>
</feature>
<dbReference type="UniPathway" id="UPA00185">
    <property type="reaction ID" value="UER00283"/>
</dbReference>
<gene>
    <name evidence="5" type="primary">astE</name>
    <name evidence="8" type="ORF">GPM19_04920</name>
</gene>
<dbReference type="PANTHER" id="PTHR15162:SF7">
    <property type="entry name" value="SUCCINYLGLUTAMATE DESUCCINYLASE"/>
    <property type="match status" value="1"/>
</dbReference>
<name>A0A7X3KQQ7_9GAMM</name>
<comment type="caution">
    <text evidence="8">The sequence shown here is derived from an EMBL/GenBank/DDBJ whole genome shotgun (WGS) entry which is preliminary data.</text>
</comment>
<evidence type="ECO:0000256" key="3">
    <source>
        <dbReference type="ARBA" id="ARBA00022801"/>
    </source>
</evidence>
<feature type="binding site" evidence="5">
    <location>
        <position position="148"/>
    </location>
    <ligand>
        <name>Zn(2+)</name>
        <dbReference type="ChEBI" id="CHEBI:29105"/>
    </ligand>
</feature>
<dbReference type="SUPFAM" id="SSF53187">
    <property type="entry name" value="Zn-dependent exopeptidases"/>
    <property type="match status" value="1"/>
</dbReference>
<dbReference type="Pfam" id="PF04952">
    <property type="entry name" value="AstE_AspA_hybrid"/>
    <property type="match status" value="1"/>
</dbReference>
<accession>A0A7X3KQQ7</accession>
<dbReference type="NCBIfam" id="NF003706">
    <property type="entry name" value="PRK05324.1"/>
    <property type="match status" value="1"/>
</dbReference>
<evidence type="ECO:0000256" key="2">
    <source>
        <dbReference type="ARBA" id="ARBA00022723"/>
    </source>
</evidence>
<reference evidence="8 9" key="1">
    <citation type="submission" date="2019-12" db="EMBL/GenBank/DDBJ databases">
        <title>Halomonas rutogse sp. nov. isolated from two lakes on Tibetan Plateau.</title>
        <authorList>
            <person name="Gao P."/>
        </authorList>
    </citation>
    <scope>NUCLEOTIDE SEQUENCE [LARGE SCALE GENOMIC DNA]</scope>
    <source>
        <strain evidence="8 9">ZH2S</strain>
    </source>
</reference>
<evidence type="ECO:0000313" key="8">
    <source>
        <dbReference type="EMBL" id="MWJ27556.1"/>
    </source>
</evidence>
<protein>
    <recommendedName>
        <fullName evidence="5">Succinylglutamate desuccinylase</fullName>
        <ecNumber evidence="5">3.5.1.96</ecNumber>
    </recommendedName>
</protein>
<evidence type="ECO:0000256" key="1">
    <source>
        <dbReference type="ARBA" id="ARBA00022503"/>
    </source>
</evidence>
<keyword evidence="9" id="KW-1185">Reference proteome</keyword>
<feature type="binding site" evidence="5">
    <location>
        <position position="59"/>
    </location>
    <ligand>
        <name>Zn(2+)</name>
        <dbReference type="ChEBI" id="CHEBI:29105"/>
    </ligand>
</feature>
<dbReference type="AlphaFoldDB" id="A0A7X3KQQ7"/>
<dbReference type="Gene3D" id="3.40.630.10">
    <property type="entry name" value="Zn peptidases"/>
    <property type="match status" value="1"/>
</dbReference>
<sequence length="328" mass="35924">MLNDWLDAALGGDETSVLSGNLPLGRYYSPAPGILELIPTQPRPDAHACIISAAIHGNETAPVELVGELLAGLEAGTLSLGAPVLIILGNLTALVNNERFITTNLNRLFKRGLEDVGEEPNRARELMAAVDTFYQSHVGFPALHYDLHTAIRESRYPRFVVEPFAETPTQPEQWQWLAAADIQAVLRQHQPSWTFSHYSRHYHGAQSFTLELGRVAPFGDNDLQSLQPFLGLLKALVKGEPPATADPQSMAFFQVTHEIRRHSVDFQLCFSEAIPNFTAFPPGACLAWDSATGEFRVEGAPLHVVFPNARVALGERAALLATSTTKVE</sequence>
<dbReference type="InterPro" id="IPR050178">
    <property type="entry name" value="AspA/AstE_fam"/>
</dbReference>
<proteinExistence type="inferred from homology"/>
<dbReference type="GO" id="GO:0016788">
    <property type="term" value="F:hydrolase activity, acting on ester bonds"/>
    <property type="evidence" value="ECO:0007669"/>
    <property type="project" value="UniProtKB-UniRule"/>
</dbReference>
<keyword evidence="1 5" id="KW-0056">Arginine metabolism</keyword>
<keyword evidence="2 5" id="KW-0479">Metal-binding</keyword>
<dbReference type="EC" id="3.5.1.96" evidence="5"/>
<keyword evidence="4 5" id="KW-0862">Zinc</keyword>
<organism evidence="8 9">
    <name type="scientific">Vreelandella zhuhanensis</name>
    <dbReference type="NCBI Taxonomy" id="2684210"/>
    <lineage>
        <taxon>Bacteria</taxon>
        <taxon>Pseudomonadati</taxon>
        <taxon>Pseudomonadota</taxon>
        <taxon>Gammaproteobacteria</taxon>
        <taxon>Oceanospirillales</taxon>
        <taxon>Halomonadaceae</taxon>
        <taxon>Vreelandella</taxon>
    </lineage>
</organism>
<feature type="binding site" evidence="5">
    <location>
        <position position="56"/>
    </location>
    <ligand>
        <name>Zn(2+)</name>
        <dbReference type="ChEBI" id="CHEBI:29105"/>
    </ligand>
</feature>
<dbReference type="HAMAP" id="MF_00767">
    <property type="entry name" value="Arg_catab_AstE"/>
    <property type="match status" value="1"/>
</dbReference>
<dbReference type="GO" id="GO:0008270">
    <property type="term" value="F:zinc ion binding"/>
    <property type="evidence" value="ECO:0007669"/>
    <property type="project" value="UniProtKB-UniRule"/>
</dbReference>
<feature type="domain" description="Succinylglutamate desuccinylase/Aspartoacylase catalytic" evidence="7">
    <location>
        <begin position="48"/>
        <end position="227"/>
    </location>
</feature>
<feature type="domain" description="AstE/AspA barrel-sandwich hybrid" evidence="6">
    <location>
        <begin position="249"/>
        <end position="322"/>
    </location>
</feature>
<dbReference type="RefSeq" id="WP_160417776.1">
    <property type="nucleotide sequence ID" value="NZ_WTKP01000003.1"/>
</dbReference>
<evidence type="ECO:0000256" key="4">
    <source>
        <dbReference type="ARBA" id="ARBA00022833"/>
    </source>
</evidence>
<dbReference type="InterPro" id="IPR007036">
    <property type="entry name" value="Aste_AspA_hybrid_dom"/>
</dbReference>
<comment type="similarity">
    <text evidence="5">Belongs to the AspA/AstE family. Succinylglutamate desuccinylase subfamily.</text>
</comment>
<dbReference type="Pfam" id="PF24827">
    <property type="entry name" value="AstE_AspA_cat"/>
    <property type="match status" value="1"/>
</dbReference>
<dbReference type="GO" id="GO:0019545">
    <property type="term" value="P:L-arginine catabolic process to succinate"/>
    <property type="evidence" value="ECO:0007669"/>
    <property type="project" value="UniProtKB-UniRule"/>
</dbReference>
<dbReference type="PANTHER" id="PTHR15162">
    <property type="entry name" value="ASPARTOACYLASE"/>
    <property type="match status" value="1"/>
</dbReference>
<evidence type="ECO:0000256" key="5">
    <source>
        <dbReference type="HAMAP-Rule" id="MF_00767"/>
    </source>
</evidence>
<evidence type="ECO:0000259" key="6">
    <source>
        <dbReference type="Pfam" id="PF04952"/>
    </source>
</evidence>
<dbReference type="InterPro" id="IPR055438">
    <property type="entry name" value="AstE_AspA_cat"/>
</dbReference>
<evidence type="ECO:0000259" key="7">
    <source>
        <dbReference type="Pfam" id="PF24827"/>
    </source>
</evidence>
<comment type="function">
    <text evidence="5">Transforms N(2)-succinylglutamate into succinate and glutamate.</text>
</comment>
<dbReference type="GO" id="GO:0019544">
    <property type="term" value="P:L-arginine catabolic process to L-glutamate"/>
    <property type="evidence" value="ECO:0007669"/>
    <property type="project" value="UniProtKB-UniRule"/>
</dbReference>